<proteinExistence type="predicted"/>
<accession>A0ABP9ZXC4</accession>
<sequence length="294" mass="32295">MPVKMSRLSIQRLPNQLLPNQLFSALTCITCLLSAPAYSNPIYADDFDADLPPVPDGIDTSLHTGVWLLSFTDVGIYESADYDGNITRTEVSATGRVYSVIAPTSVDDPETDTTTYDHSRPRALDLSCLPFYSSDGGSKSLEDWSGSYEQVNYYYNPITDSETETGSLSIEINGAELKGRGVFRQHPAGFGGRFNTDNLIAHSIGIRGIKISDNASVLENEDFETNISSSCFGAIQKTTVKDGESEVETVILPAYWQGTNEQIINPPYFDGYDFYAEIFSAEQGTTDSYTLILK</sequence>
<gene>
    <name evidence="1" type="ORF">NBRC116585_09060</name>
</gene>
<evidence type="ECO:0000313" key="1">
    <source>
        <dbReference type="EMBL" id="GAA6144789.1"/>
    </source>
</evidence>
<reference evidence="1 2" key="1">
    <citation type="submission" date="2024-04" db="EMBL/GenBank/DDBJ databases">
        <title>Draft genome sequence of Thalassolituus maritimus NBRC 116585.</title>
        <authorList>
            <person name="Miyakawa T."/>
            <person name="Kusuya Y."/>
            <person name="Miura T."/>
        </authorList>
    </citation>
    <scope>NUCLEOTIDE SEQUENCE [LARGE SCALE GENOMIC DNA]</scope>
    <source>
        <strain evidence="1 2">5NW40-0001</strain>
    </source>
</reference>
<evidence type="ECO:0000313" key="2">
    <source>
        <dbReference type="Proteomes" id="UP001481413"/>
    </source>
</evidence>
<dbReference type="Proteomes" id="UP001481413">
    <property type="component" value="Unassembled WGS sequence"/>
</dbReference>
<keyword evidence="2" id="KW-1185">Reference proteome</keyword>
<organism evidence="1 2">
    <name type="scientific">Thalassolituus maritimus</name>
    <dbReference type="NCBI Taxonomy" id="484498"/>
    <lineage>
        <taxon>Bacteria</taxon>
        <taxon>Pseudomonadati</taxon>
        <taxon>Pseudomonadota</taxon>
        <taxon>Gammaproteobacteria</taxon>
        <taxon>Oceanospirillales</taxon>
        <taxon>Oceanospirillaceae</taxon>
        <taxon>Thalassolituus</taxon>
    </lineage>
</organism>
<evidence type="ECO:0008006" key="3">
    <source>
        <dbReference type="Google" id="ProtNLM"/>
    </source>
</evidence>
<dbReference type="EMBL" id="BAABWH010000002">
    <property type="protein sequence ID" value="GAA6144789.1"/>
    <property type="molecule type" value="Genomic_DNA"/>
</dbReference>
<comment type="caution">
    <text evidence="1">The sequence shown here is derived from an EMBL/GenBank/DDBJ whole genome shotgun (WGS) entry which is preliminary data.</text>
</comment>
<protein>
    <recommendedName>
        <fullName evidence="3">Secreted protein</fullName>
    </recommendedName>
</protein>
<name>A0ABP9ZXC4_9GAMM</name>